<dbReference type="EMBL" id="JABANP010000077">
    <property type="protein sequence ID" value="KAF4691487.1"/>
    <property type="molecule type" value="Genomic_DNA"/>
</dbReference>
<protein>
    <submittedName>
        <fullName evidence="1">Uncharacterized protein</fullName>
    </submittedName>
</protein>
<evidence type="ECO:0000313" key="2">
    <source>
        <dbReference type="Proteomes" id="UP000541610"/>
    </source>
</evidence>
<dbReference type="AlphaFoldDB" id="A0A7J6P6M4"/>
<comment type="caution">
    <text evidence="1">The sequence shown here is derived from an EMBL/GenBank/DDBJ whole genome shotgun (WGS) entry which is preliminary data.</text>
</comment>
<evidence type="ECO:0000313" key="1">
    <source>
        <dbReference type="EMBL" id="KAF4691487.1"/>
    </source>
</evidence>
<dbReference type="OrthoDB" id="10345391at2759"/>
<dbReference type="Gene3D" id="3.80.10.10">
    <property type="entry name" value="Ribonuclease Inhibitor"/>
    <property type="match status" value="1"/>
</dbReference>
<gene>
    <name evidence="1" type="ORF">FOZ60_015350</name>
</gene>
<reference evidence="1 2" key="1">
    <citation type="submission" date="2020-04" db="EMBL/GenBank/DDBJ databases">
        <title>Perkinsus olseni comparative genomics.</title>
        <authorList>
            <person name="Bogema D.R."/>
        </authorList>
    </citation>
    <scope>NUCLEOTIDE SEQUENCE [LARGE SCALE GENOMIC DNA]</scope>
    <source>
        <strain evidence="1">00978-12</strain>
    </source>
</reference>
<dbReference type="SUPFAM" id="SSF52047">
    <property type="entry name" value="RNI-like"/>
    <property type="match status" value="1"/>
</dbReference>
<dbReference type="InterPro" id="IPR032675">
    <property type="entry name" value="LRR_dom_sf"/>
</dbReference>
<sequence length="466" mass="50759">MNSFVDYAPAMREPSNLTDYAAAAPTDWLCKHLKRRPSALDEAPGALPLLLSISVPMISRKMTLVQDVQLSARGSRSIALYGAWIDLTIEMLSPVDENKLDIPLLSIDESLILSLTSMATVSAHIPSGDPQLSLWSIAHGPPSELPSLWCMLPGEVVGTILACLDPLTDWLTIANSGQGCRALLSQGVRFVDNISLTISESTNSSWLYHIVSIVGPRTTAVSLMHVGEASETIWTTLSGIRVPRLRILKLSEVPRGRIDTSVLSKVTSLTYNQSVPLESWSNLTTFLEACPSLTELRLIAGVPGKPAGRSNQSPPNASTEDVVDAVRVSRATLSAFSYNHQSSASIDTLFDALNSTQALRQLTLSSAGPLMQSVVKLDGIGWLENCRQLRQLHLYIARFNAGIFVEVLIPAIMKLPELYVLRIEGFDVSPDGWWKLAESLPNLKSISLWGTAPAGFFDKYPQLRSS</sequence>
<accession>A0A7J6P6M4</accession>
<organism evidence="1 2">
    <name type="scientific">Perkinsus olseni</name>
    <name type="common">Perkinsus atlanticus</name>
    <dbReference type="NCBI Taxonomy" id="32597"/>
    <lineage>
        <taxon>Eukaryota</taxon>
        <taxon>Sar</taxon>
        <taxon>Alveolata</taxon>
        <taxon>Perkinsozoa</taxon>
        <taxon>Perkinsea</taxon>
        <taxon>Perkinsida</taxon>
        <taxon>Perkinsidae</taxon>
        <taxon>Perkinsus</taxon>
    </lineage>
</organism>
<proteinExistence type="predicted"/>
<name>A0A7J6P6M4_PEROL</name>
<dbReference type="Proteomes" id="UP000541610">
    <property type="component" value="Unassembled WGS sequence"/>
</dbReference>